<keyword evidence="2" id="KW-1133">Transmembrane helix</keyword>
<evidence type="ECO:0000259" key="3">
    <source>
        <dbReference type="Pfam" id="PF25036"/>
    </source>
</evidence>
<feature type="domain" description="Vacuolar protein sorting-associated protein 13 VPS13 adaptor binding" evidence="3">
    <location>
        <begin position="2088"/>
        <end position="2525"/>
    </location>
</feature>
<sequence length="3180" mass="356166">MVLVEALRARLLAALRPWLAVDPADLRVEPGLFARARVVARGLKLDVAALNAAAGAGESPSWPATFDRAAAAEVELAASPWAAPAIDAVVRGVDVALTLREPAPRKQRPDYKEWVSEEKKRVLASLDPQGEMLHEMIESVVHSLEDKFTSVFSTLLLNCGQVRFDDVMIQIRYLDDSHFFVLRTTDLRFGPEPVFRSTLFRGLVGSLIPSRKKNKLSVKCAEFEFLMKENDSVDCSASFTGVSASVRLDNLQLSAFGIHVPKTCWKISPKFAPSLLVILDIANQKEDYAVRNGRELWKAAAQKVDNSVVCQRFSLRKAVSCAAFWRSYVHAYVLLLTLAGYPSDKIVVRNCGRVSRNKKFLGTIRHQWKTVVDLEDKIPVEAIARARRAARSKLIVSQQLKKQESSKAVLVSFLLKILMPFLCLWRFLVFIWRPVWAMMGPRNKASYAYFFPGSTYDVDMELHVSVHLGELSVTLLPFVDCFTDMKGSDRRNTQNELASVHLVMKSSCLLYSAGCTTQSFYLVLGELKTCLSSVPKLVQADSNNSPRRSSSFGTSEFIKDTDSRIILWCDSASMSPFSRQQADRSLYFNDDLSTALIKSDMDELWSNWMIISNAYNESGVIHHEKPSIIFEFKSFLIDPYISISGYQQCRFTIGRLNLDLDYLCVSSTYLLYRQFMHHKQAKEPTERSADFSNNDDTHLDSTSGVADKLRSSNHRIKVAMLDVIPENTLRIVALVTGPSIRLFFDKYNMLQNSKDVYKPLLSQMNSRSCIVFSLAYVECALWPASLSSTPPIANFHTKESHKTFVSAKEPQEHHQLQIESSARNVYPGHVMLDARFIFAGLTLLIDNLDANQQSHICGPLSCSFLISASRNYVYSFFGVRNVISTNLEGKIIGFLAFFCMDELFMVCQLIESMHLDALKSDPGNFKYSRDFIGRLASFYKKDMKGSTMELVEHIAEEDTSDPHVELSVELQLDLESSDIIFSASRGGLRINPTVFINSFINCISSSPVFDNIAAQELLDVLALDVGFCLKSSSVKLLLNGECTDLIVSLSGIQCVMFENQSQMRTYNDILQHEYISSGLLHSKNQLLISECVFHISVDSNINLTDKKLQHESSSRRISASLGNLYSIKIEFSEVFVGDYRIHSYLSDLRQHSKHKTSLLIHDGLQVVKCKIQGGLIFLETISLAKLVLCCKVHLGLLVDLSLRATSNLVKDTVAPISAGGVTNKYTERGATTVPLGAHVQSMESQLSVIKCFDIELTWISLTLVVLDKSGTHQGLTFEVDASLQQMKLGMEFLFEVKRLSISTVSNICKNSREQLRDVPGPHFRSSKSVDLSPQSEIQEYLPFVEADNMRSYDHEAPSSSSSVPGSVTGNISLDFSSRENQILKHFSAYLKIERKNLDGHSGFERLCGDWSGSGSLSGLEVAMSLSNVEMISSLLAPVYGIISSGSTQKKILSGGTSHQAQLDPMDYTIPDGAIVAIRDLNQHMYVSVKNTGSTYQVIGAYHYSLAGEYALFKVKHHKSWRSNTQCISLLSLCAKNNEGKELALSFSQGSDFVEISSDVDKLCSIWSTVSLRVDSSEDDSDDGKPYKVIPRSSYHLVNKKNNYGIAFVDGLLEFVKKPGNPFKVQVFDESIFSDASRLTVNHMKWDNYTYLDVDDDVPFSVRDRLASGASSQHVIINVDKIVFTITHEVSDTDIFFPLVQTCISDIRVVTQIFPSKIRILSSFKVSAQYFIARRNLWEELISPITSYTFFRFKFFTPDPVTKYGKTAMRFFFQLKQVDVFINELSFDILLYLVGKLNLMGPYAVKSSAIFPNSCKIENSSRLALVCHFKDNGDALIPGQQSTSVFLSHLTFDDNISHDQMVSICLLKEGVFSTIPISISLHESGIFAWRTRVSPVKDLTTFSGPFIVVKVSHSSEEGLSLSVQPLVRIHNKSDFPLELRFQRPNKASEEAAFVTVRSGDMVDESTGVFDAMDLSGGPKRALMSLALGNFMLSIRPDISEHSENISRLASVKWSEDIIGEKTIRISGIIEKLNYNLRKAFNVDSMKSSFSSLSCPVFSNGHHVTDLHFLIHILGRDVPVQPTNGSRVAERSAPVALQFQRQIFIYPTVQVYNFLQTDIHVLLTDCQQGNVIEDGFGGIGKQTTIISGSSAYFYVNPTMFNFSVTLISYGSKSKTVNSSDWVKRMQKQTSKAQFLDMQLEFVPGKFHSNLRLLRQEKGLLEVAVFTRYTLHNTSDYMLQCTASHKKSLPVLESGMNSIILPPQHGCILPSMSMSSWFIKSSKLRISPQSEKGSEVIIDLEALSGFTEFFLEIQDNIFPHRIAAFGVSLQPVSYNLPVPSQVVLIAPRYVLSNESDAAIAVRQCFVEHGIDGLTVEAKQRAALQTWKPGKKREVNYFDLFVKKHRNVFEDSHIFIQFCPKEPGYSWSGPICVSSIGRFFLKFRRLEGMLEDGIKRDPLNAGKLKLFASVDVAQETTSFVLHFTKPPKVTLPYRIENYLSESSILYFQKDSVDSDVLHPQESEQYAWDDLSSPRKLVVRIVDTPALREIKIDKISPWKPFLKMRQNSRLNLDFSFSGGLNSRKQRFDESFGLRVFKIGYEVYADGLTRVLRICEHADNPKIEKIQWPIANIQFRISYVCIHLLDKDQNGENVQLPSTILAARLQHVSSDSVVTNRFKQVSVAIHSLNVDEKWEGASIGTILRRNKLQDATLDENILRMIFVLNSTDSSVKQIQYCAIILQPVDLKIDEETLMKLVPFWRASLAPSGTTSTQFYFRRFEVHPIKIIASFRPGGRRTTYSSAQEALRALLHSVIKVPEISNSAVELNGVLLNHALVTFRELLLKCAQHYSWYVLRAIYVTKGSKLLPPSFASIFDDSASSVLDVFFDPSDGSLNVPGLTIGMFKFISKNMKSGGFSGTKRYLGDLGKTVKTASSNALFAAVTEISDSVVRGAETNGLNGMVTGFHQGMLRLAMEPSVLGQAIMEGGPDRKIKLDHSPGLDELYIEGYLQAMLDVMYKQEYLRVRVIDDQVILKNLPPNSALINEIVDNVKSFLVSKALLKGDSSTVRPMRHLRNEPEWRIAPTVLTLCEHLFVSFAVRVLHREASKAIAGVMSRVKKPTGEEVEGDSPASGGVLCKRNRLWTVGRFAVSGMVAYVDGRLCRHIPNPIARRIVSGFLLSFIENRGNE</sequence>
<reference evidence="5" key="1">
    <citation type="submission" date="2015-12" db="EMBL/GenBank/DDBJ databases">
        <title>Update maize B73 reference genome by single molecule sequencing technologies.</title>
        <authorList>
            <consortium name="Maize Genome Sequencing Project"/>
            <person name="Ware D."/>
        </authorList>
    </citation>
    <scope>NUCLEOTIDE SEQUENCE [LARGE SCALE GENOMIC DNA]</scope>
    <source>
        <strain evidence="5">cv. B73</strain>
    </source>
</reference>
<reference evidence="4" key="3">
    <citation type="submission" date="2021-05" db="UniProtKB">
        <authorList>
            <consortium name="EnsemblPlants"/>
        </authorList>
    </citation>
    <scope>IDENTIFICATION</scope>
    <source>
        <strain evidence="4">cv. B73</strain>
    </source>
</reference>
<proteinExistence type="evidence at protein level"/>
<dbReference type="PANTHER" id="PTHR16166">
    <property type="entry name" value="VACUOLAR PROTEIN SORTING-ASSOCIATED PROTEIN VPS13"/>
    <property type="match status" value="1"/>
</dbReference>
<dbReference type="Gramene" id="Zm00001eb030660_T001">
    <property type="protein sequence ID" value="Zm00001eb030660_P001"/>
    <property type="gene ID" value="Zm00001eb030660"/>
</dbReference>
<dbReference type="RefSeq" id="XP_020402106.1">
    <property type="nucleotide sequence ID" value="XM_020546517.3"/>
</dbReference>
<feature type="region of interest" description="Disordered" evidence="1">
    <location>
        <begin position="683"/>
        <end position="706"/>
    </location>
</feature>
<dbReference type="PANTHER" id="PTHR16166:SF130">
    <property type="entry name" value="PROTEIN SORTING-ASSOCIATED PROTEIN, PUTATIVE (DUF1162)-RELATED"/>
    <property type="match status" value="1"/>
</dbReference>
<dbReference type="InterPro" id="IPR009543">
    <property type="entry name" value="VPS13_VAB"/>
</dbReference>
<name>A0A804LRB8_MAIZE</name>
<keyword evidence="5" id="KW-1185">Reference proteome</keyword>
<dbReference type="OrthoDB" id="428159at2759"/>
<evidence type="ECO:0000313" key="4">
    <source>
        <dbReference type="EnsemblPlants" id="Zm00001eb030660_P001"/>
    </source>
</evidence>
<evidence type="ECO:0000256" key="1">
    <source>
        <dbReference type="SAM" id="MobiDB-lite"/>
    </source>
</evidence>
<keyword evidence="6" id="KW-1267">Proteomics identification</keyword>
<organism evidence="4 5">
    <name type="scientific">Zea mays</name>
    <name type="common">Maize</name>
    <dbReference type="NCBI Taxonomy" id="4577"/>
    <lineage>
        <taxon>Eukaryota</taxon>
        <taxon>Viridiplantae</taxon>
        <taxon>Streptophyta</taxon>
        <taxon>Embryophyta</taxon>
        <taxon>Tracheophyta</taxon>
        <taxon>Spermatophyta</taxon>
        <taxon>Magnoliopsida</taxon>
        <taxon>Liliopsida</taxon>
        <taxon>Poales</taxon>
        <taxon>Poaceae</taxon>
        <taxon>PACMAD clade</taxon>
        <taxon>Panicoideae</taxon>
        <taxon>Andropogonodae</taxon>
        <taxon>Andropogoneae</taxon>
        <taxon>Tripsacinae</taxon>
        <taxon>Zea</taxon>
    </lineage>
</organism>
<dbReference type="Pfam" id="PF25036">
    <property type="entry name" value="VPS13_VAB"/>
    <property type="match status" value="1"/>
</dbReference>
<evidence type="ECO:0007829" key="6">
    <source>
        <dbReference type="PeptideAtlas" id="A0A804LRB8"/>
    </source>
</evidence>
<protein>
    <recommendedName>
        <fullName evidence="3">Vacuolar protein sorting-associated protein 13 VPS13 adaptor binding domain-containing protein</fullName>
    </recommendedName>
</protein>
<keyword evidence="2" id="KW-0472">Membrane</keyword>
<dbReference type="InterPro" id="IPR026847">
    <property type="entry name" value="VPS13"/>
</dbReference>
<dbReference type="GeneID" id="103640525"/>
<dbReference type="InParanoid" id="A0A804LRB8"/>
<dbReference type="EnsemblPlants" id="Zm00001eb030660_T001">
    <property type="protein sequence ID" value="Zm00001eb030660_P001"/>
    <property type="gene ID" value="Zm00001eb030660"/>
</dbReference>
<keyword evidence="2" id="KW-0812">Transmembrane</keyword>
<feature type="compositionally biased region" description="Basic and acidic residues" evidence="1">
    <location>
        <begin position="683"/>
        <end position="699"/>
    </location>
</feature>
<gene>
    <name evidence="4" type="primary">LOC103640525</name>
</gene>
<accession>A0A804LRB8</accession>
<dbReference type="KEGG" id="zma:103640525"/>
<dbReference type="GO" id="GO:0045053">
    <property type="term" value="P:protein retention in Golgi apparatus"/>
    <property type="evidence" value="ECO:0000318"/>
    <property type="project" value="GO_Central"/>
</dbReference>
<dbReference type="GO" id="GO:0006623">
    <property type="term" value="P:protein targeting to vacuole"/>
    <property type="evidence" value="ECO:0000318"/>
    <property type="project" value="GO_Central"/>
</dbReference>
<reference evidence="4" key="2">
    <citation type="submission" date="2019-07" db="EMBL/GenBank/DDBJ databases">
        <authorList>
            <person name="Seetharam A."/>
            <person name="Woodhouse M."/>
            <person name="Cannon E."/>
        </authorList>
    </citation>
    <scope>NUCLEOTIDE SEQUENCE [LARGE SCALE GENOMIC DNA]</scope>
    <source>
        <strain evidence="4">cv. B73</strain>
    </source>
</reference>
<dbReference type="Proteomes" id="UP000007305">
    <property type="component" value="Chromosome 1"/>
</dbReference>
<evidence type="ECO:0000313" key="5">
    <source>
        <dbReference type="Proteomes" id="UP000007305"/>
    </source>
</evidence>
<feature type="transmembrane region" description="Helical" evidence="2">
    <location>
        <begin position="408"/>
        <end position="432"/>
    </location>
</feature>
<evidence type="ECO:0000256" key="2">
    <source>
        <dbReference type="SAM" id="Phobius"/>
    </source>
</evidence>